<accession>A0A9P4PYQ1</accession>
<sequence length="622" mass="67865">MDRLPDEVILHVLSFLDPVDLVHLQSVSSRCLTLARDNNLWRAECFIHSAAEALRRCNQLLGAQDGRLTELRNAVTALPGGSLTAWDDFRLRGGPQPRVSANPEAKARTQTTRALANWDPGYPSEHLDYYEEFVRRHADIEVGWLTLPGANQSDGGEYREATGLSILKDQQAPLKTHIVSPLDDGSICLWDITDRSTDRAGGCGSLVSQSRPGLLTGRPVDSTFENHAIMTDTGSVECVSIDQTSRKGYFAVKTLLHEVDLSTFQLIGSRQYPFPITALSATSPQSPLSVGTNHTVHLHDPRDPAFMGPSEGNRGELIGGTVYSHGQLSQPGPLCILNDDGVDGTDSSIWVAGRFTSLLNYDRRFFPRLRGTIHSGARIASLSSLPYPLIPRSLDLVRNPGTSLGTLQEAKKAAGTTIIAAAEYKGKGSLELYGMPNMHTYQNRQTASASKLLSAVPHGGQIVFSDGDGNLKWIERDGFTVVRNYNINDSVSKGKTGPSTPDSGLGGIWLSSMDVPGQNDIVQKLLPIAPPPSLPYGGRWDVNQSDLLMWTGDGRIGMLGHGSRDPLLARNEEWHDTLEEQAQTAEELAKQDAERQYGMAMRRALQRNADEVRFVRGLGMAV</sequence>
<comment type="caution">
    <text evidence="2">The sequence shown here is derived from an EMBL/GenBank/DDBJ whole genome shotgun (WGS) entry which is preliminary data.</text>
</comment>
<dbReference type="OrthoDB" id="3219396at2759"/>
<evidence type="ECO:0000313" key="2">
    <source>
        <dbReference type="EMBL" id="KAF2716275.1"/>
    </source>
</evidence>
<evidence type="ECO:0000259" key="1">
    <source>
        <dbReference type="PROSITE" id="PS50181"/>
    </source>
</evidence>
<dbReference type="InterPro" id="IPR036047">
    <property type="entry name" value="F-box-like_dom_sf"/>
</dbReference>
<gene>
    <name evidence="2" type="ORF">K431DRAFT_289543</name>
</gene>
<dbReference type="Gene3D" id="1.20.1280.50">
    <property type="match status" value="1"/>
</dbReference>
<name>A0A9P4PYQ1_9PEZI</name>
<feature type="domain" description="F-box" evidence="1">
    <location>
        <begin position="1"/>
        <end position="44"/>
    </location>
</feature>
<dbReference type="Proteomes" id="UP000799441">
    <property type="component" value="Unassembled WGS sequence"/>
</dbReference>
<reference evidence="2" key="1">
    <citation type="journal article" date="2020" name="Stud. Mycol.">
        <title>101 Dothideomycetes genomes: a test case for predicting lifestyles and emergence of pathogens.</title>
        <authorList>
            <person name="Haridas S."/>
            <person name="Albert R."/>
            <person name="Binder M."/>
            <person name="Bloem J."/>
            <person name="Labutti K."/>
            <person name="Salamov A."/>
            <person name="Andreopoulos B."/>
            <person name="Baker S."/>
            <person name="Barry K."/>
            <person name="Bills G."/>
            <person name="Bluhm B."/>
            <person name="Cannon C."/>
            <person name="Castanera R."/>
            <person name="Culley D."/>
            <person name="Daum C."/>
            <person name="Ezra D."/>
            <person name="Gonzalez J."/>
            <person name="Henrissat B."/>
            <person name="Kuo A."/>
            <person name="Liang C."/>
            <person name="Lipzen A."/>
            <person name="Lutzoni F."/>
            <person name="Magnuson J."/>
            <person name="Mondo S."/>
            <person name="Nolan M."/>
            <person name="Ohm R."/>
            <person name="Pangilinan J."/>
            <person name="Park H.-J."/>
            <person name="Ramirez L."/>
            <person name="Alfaro M."/>
            <person name="Sun H."/>
            <person name="Tritt A."/>
            <person name="Yoshinaga Y."/>
            <person name="Zwiers L.-H."/>
            <person name="Turgeon B."/>
            <person name="Goodwin S."/>
            <person name="Spatafora J."/>
            <person name="Crous P."/>
            <person name="Grigoriev I."/>
        </authorList>
    </citation>
    <scope>NUCLEOTIDE SEQUENCE</scope>
    <source>
        <strain evidence="2">CBS 116435</strain>
    </source>
</reference>
<dbReference type="PANTHER" id="PTHR13252:SF9">
    <property type="entry name" value="F-BOX ONLY PROTEIN 28"/>
    <property type="match status" value="1"/>
</dbReference>
<dbReference type="PANTHER" id="PTHR13252">
    <property type="entry name" value="F-BOX ONLY PROTEIN 28"/>
    <property type="match status" value="1"/>
</dbReference>
<organism evidence="2 3">
    <name type="scientific">Polychaeton citri CBS 116435</name>
    <dbReference type="NCBI Taxonomy" id="1314669"/>
    <lineage>
        <taxon>Eukaryota</taxon>
        <taxon>Fungi</taxon>
        <taxon>Dikarya</taxon>
        <taxon>Ascomycota</taxon>
        <taxon>Pezizomycotina</taxon>
        <taxon>Dothideomycetes</taxon>
        <taxon>Dothideomycetidae</taxon>
        <taxon>Capnodiales</taxon>
        <taxon>Capnodiaceae</taxon>
        <taxon>Polychaeton</taxon>
    </lineage>
</organism>
<dbReference type="GO" id="GO:0000209">
    <property type="term" value="P:protein polyubiquitination"/>
    <property type="evidence" value="ECO:0007669"/>
    <property type="project" value="TreeGrafter"/>
</dbReference>
<evidence type="ECO:0000313" key="3">
    <source>
        <dbReference type="Proteomes" id="UP000799441"/>
    </source>
</evidence>
<dbReference type="AlphaFoldDB" id="A0A9P4PYQ1"/>
<dbReference type="SUPFAM" id="SSF50978">
    <property type="entry name" value="WD40 repeat-like"/>
    <property type="match status" value="1"/>
</dbReference>
<dbReference type="Pfam" id="PF12937">
    <property type="entry name" value="F-box-like"/>
    <property type="match status" value="1"/>
</dbReference>
<dbReference type="InterPro" id="IPR001810">
    <property type="entry name" value="F-box_dom"/>
</dbReference>
<dbReference type="SMART" id="SM00256">
    <property type="entry name" value="FBOX"/>
    <property type="match status" value="1"/>
</dbReference>
<keyword evidence="3" id="KW-1185">Reference proteome</keyword>
<dbReference type="PROSITE" id="PS50181">
    <property type="entry name" value="FBOX"/>
    <property type="match status" value="1"/>
</dbReference>
<dbReference type="SUPFAM" id="SSF81383">
    <property type="entry name" value="F-box domain"/>
    <property type="match status" value="1"/>
</dbReference>
<protein>
    <recommendedName>
        <fullName evidence="1">F-box domain-containing protein</fullName>
    </recommendedName>
</protein>
<dbReference type="InterPro" id="IPR036322">
    <property type="entry name" value="WD40_repeat_dom_sf"/>
</dbReference>
<dbReference type="EMBL" id="MU003883">
    <property type="protein sequence ID" value="KAF2716275.1"/>
    <property type="molecule type" value="Genomic_DNA"/>
</dbReference>
<dbReference type="InterPro" id="IPR039719">
    <property type="entry name" value="FBXO28"/>
</dbReference>
<proteinExistence type="predicted"/>